<reference evidence="2 3" key="1">
    <citation type="submission" date="2017-01" db="EMBL/GenBank/DDBJ databases">
        <title>Genomic analysis of Xuhuaishuia manganoxidans DY6-4.</title>
        <authorList>
            <person name="Wang X."/>
        </authorList>
    </citation>
    <scope>NUCLEOTIDE SEQUENCE [LARGE SCALE GENOMIC DNA]</scope>
    <source>
        <strain evidence="2 3">DY6-4</strain>
    </source>
</reference>
<keyword evidence="3" id="KW-1185">Reference proteome</keyword>
<name>A0A1U7DHW2_9RHOB</name>
<organism evidence="2 3">
    <name type="scientific">Brevirhabdus pacifica</name>
    <dbReference type="NCBI Taxonomy" id="1267768"/>
    <lineage>
        <taxon>Bacteria</taxon>
        <taxon>Pseudomonadati</taxon>
        <taxon>Pseudomonadota</taxon>
        <taxon>Alphaproteobacteria</taxon>
        <taxon>Rhodobacterales</taxon>
        <taxon>Paracoccaceae</taxon>
        <taxon>Brevirhabdus</taxon>
    </lineage>
</organism>
<feature type="compositionally biased region" description="Basic and acidic residues" evidence="1">
    <location>
        <begin position="179"/>
        <end position="191"/>
    </location>
</feature>
<feature type="compositionally biased region" description="Low complexity" evidence="1">
    <location>
        <begin position="137"/>
        <end position="147"/>
    </location>
</feature>
<accession>A0A2M9DDB6</accession>
<feature type="compositionally biased region" description="Low complexity" evidence="1">
    <location>
        <begin position="75"/>
        <end position="94"/>
    </location>
</feature>
<evidence type="ECO:0000256" key="1">
    <source>
        <dbReference type="SAM" id="MobiDB-lite"/>
    </source>
</evidence>
<dbReference type="AlphaFoldDB" id="A0A1U7DHW2"/>
<feature type="region of interest" description="Disordered" evidence="1">
    <location>
        <begin position="41"/>
        <end position="106"/>
    </location>
</feature>
<evidence type="ECO:0000313" key="2">
    <source>
        <dbReference type="EMBL" id="APX89551.1"/>
    </source>
</evidence>
<dbReference type="EMBL" id="CP019124">
    <property type="protein sequence ID" value="APX89551.1"/>
    <property type="molecule type" value="Genomic_DNA"/>
</dbReference>
<feature type="region of interest" description="Disordered" evidence="1">
    <location>
        <begin position="133"/>
        <end position="354"/>
    </location>
</feature>
<accession>A0A1U7DHW2</accession>
<dbReference type="NCBIfam" id="TIGR02098">
    <property type="entry name" value="MJ0042_CXXC"/>
    <property type="match status" value="1"/>
</dbReference>
<gene>
    <name evidence="2" type="ORF">BV394_07345</name>
</gene>
<feature type="compositionally biased region" description="Acidic residues" evidence="1">
    <location>
        <begin position="167"/>
        <end position="178"/>
    </location>
</feature>
<dbReference type="InterPro" id="IPR011723">
    <property type="entry name" value="Znf/thioredoxin_put"/>
</dbReference>
<dbReference type="STRING" id="1267768.BV394_07345"/>
<evidence type="ECO:0000313" key="3">
    <source>
        <dbReference type="Proteomes" id="UP000187266"/>
    </source>
</evidence>
<feature type="compositionally biased region" description="Polar residues" evidence="1">
    <location>
        <begin position="328"/>
        <end position="337"/>
    </location>
</feature>
<proteinExistence type="predicted"/>
<dbReference type="RefSeq" id="WP_076979574.1">
    <property type="nucleotide sequence ID" value="NZ_CP019124.1"/>
</dbReference>
<feature type="compositionally biased region" description="Low complexity" evidence="1">
    <location>
        <begin position="278"/>
        <end position="306"/>
    </location>
</feature>
<feature type="compositionally biased region" description="Basic and acidic residues" evidence="1">
    <location>
        <begin position="210"/>
        <end position="241"/>
    </location>
</feature>
<sequence length="425" mass="44489">MRLICPNCDAQYEVGDGVIPPEGRDVQCSNCGHTWFQVSETADGRPDEPVTTPPPHVAQPRSRGMRQDSRIHDPVGGATAAAAAGQDVASDAATDAGSPQAGQDNGEAAAFFGDVAADAGDSQRDDTQLYEDDEELAGSAPTSAPAADDAEEDEFEASLRAALGDDGLPEDGDDEEEGGDHAAPDADRATPEDPAGTSLPAGGPLSQREQIPRRPLDPEVAEVLREEARREAEARRAEINRLESQPDLGLDSGAPHDATAARSRLPSWQEGDEPEMPAPSAQASAQAAAEAGAAGAAAGAHGHATAIPGRPGVDQDDRSEMFPDIEEVNSSLTATTDRSADPDAPVTEEDAAEESQRTGFRLGFLLMVLLAAAGVALYRFAPEVVDRIPEAGPLLDRYVETVDVARLRLDDWARLMVEKIGNLGG</sequence>
<dbReference type="Proteomes" id="UP000187266">
    <property type="component" value="Chromosome"/>
</dbReference>
<protein>
    <submittedName>
        <fullName evidence="2">Uncharacterized protein</fullName>
    </submittedName>
</protein>
<dbReference type="Pfam" id="PF13717">
    <property type="entry name" value="Zn_ribbon_4"/>
    <property type="match status" value="1"/>
</dbReference>
<dbReference type="OrthoDB" id="7159357at2"/>